<feature type="transmembrane region" description="Helical" evidence="1">
    <location>
        <begin position="49"/>
        <end position="67"/>
    </location>
</feature>
<dbReference type="InterPro" id="IPR029087">
    <property type="entry name" value="Imm17"/>
</dbReference>
<dbReference type="EMBL" id="AMCI01000996">
    <property type="protein sequence ID" value="EJX07016.1"/>
    <property type="molecule type" value="Genomic_DNA"/>
</dbReference>
<keyword evidence="1" id="KW-0812">Transmembrane</keyword>
<keyword evidence="1" id="KW-0472">Membrane</keyword>
<gene>
    <name evidence="2" type="ORF">EVA_04884</name>
</gene>
<protein>
    <submittedName>
        <fullName evidence="2">Uncharacterized protein</fullName>
    </submittedName>
</protein>
<evidence type="ECO:0000256" key="1">
    <source>
        <dbReference type="SAM" id="Phobius"/>
    </source>
</evidence>
<keyword evidence="1" id="KW-1133">Transmembrane helix</keyword>
<feature type="transmembrane region" description="Helical" evidence="1">
    <location>
        <begin position="6"/>
        <end position="28"/>
    </location>
</feature>
<name>J9D312_9ZZZZ</name>
<evidence type="ECO:0000313" key="2">
    <source>
        <dbReference type="EMBL" id="EJX07016.1"/>
    </source>
</evidence>
<dbReference type="Pfam" id="PF15562">
    <property type="entry name" value="Imm17"/>
    <property type="match status" value="1"/>
</dbReference>
<organism evidence="2">
    <name type="scientific">gut metagenome</name>
    <dbReference type="NCBI Taxonomy" id="749906"/>
    <lineage>
        <taxon>unclassified sequences</taxon>
        <taxon>metagenomes</taxon>
        <taxon>organismal metagenomes</taxon>
    </lineage>
</organism>
<dbReference type="AlphaFoldDB" id="J9D312"/>
<accession>J9D312</accession>
<reference evidence="2" key="1">
    <citation type="journal article" date="2012" name="PLoS ONE">
        <title>Gene sets for utilization of primary and secondary nutrition supplies in the distal gut of endangered iberian lynx.</title>
        <authorList>
            <person name="Alcaide M."/>
            <person name="Messina E."/>
            <person name="Richter M."/>
            <person name="Bargiela R."/>
            <person name="Peplies J."/>
            <person name="Huws S.A."/>
            <person name="Newbold C.J."/>
            <person name="Golyshin P.N."/>
            <person name="Simon M.A."/>
            <person name="Lopez G."/>
            <person name="Yakimov M.M."/>
            <person name="Ferrer M."/>
        </authorList>
    </citation>
    <scope>NUCLEOTIDE SEQUENCE</scope>
</reference>
<sequence length="73" mass="8242">MEMHYVIQGIFVGVGLFTLLAALCNWDWFFTSHNSQFIVSNVGRPRARVFYAVLGGLMMGTGIYFFLTIQGMV</sequence>
<proteinExistence type="predicted"/>
<comment type="caution">
    <text evidence="2">The sequence shown here is derived from an EMBL/GenBank/DDBJ whole genome shotgun (WGS) entry which is preliminary data.</text>
</comment>